<dbReference type="InterPro" id="IPR025296">
    <property type="entry name" value="DUF4158"/>
</dbReference>
<name>A0ABS8XVS6_9BURK</name>
<sequence>MSADDVRQYCPLSKDQIDQIRAASGRQEQNLLALAVQVVSLASTGKQPEKTTALPPALLKFLCAELNVYRVAPSIAALKTIYDSEHILRRHREVARAIAGFQPVDDSLLAELSKMLAARPIDAASVDGLYTPAEQWLYDQQRVIPANAPCATWRTRPSSRSRTWHSAPSVGRIAAAAQDDPEGHVRRERGPQRHGAGMAAPVRWQAQRQEHPSGVRTHRLPERTGRGQLGPQCAVHQPHSGLCAADRAPAAI</sequence>
<feature type="region of interest" description="Disordered" evidence="1">
    <location>
        <begin position="177"/>
        <end position="200"/>
    </location>
</feature>
<feature type="compositionally biased region" description="Basic and acidic residues" evidence="1">
    <location>
        <begin position="181"/>
        <end position="191"/>
    </location>
</feature>
<reference evidence="3 4" key="1">
    <citation type="submission" date="2021-12" db="EMBL/GenBank/DDBJ databases">
        <title>Genome seq of P8.</title>
        <authorList>
            <person name="Seo T."/>
        </authorList>
    </citation>
    <scope>NUCLEOTIDE SEQUENCE [LARGE SCALE GENOMIC DNA]</scope>
    <source>
        <strain evidence="3 4">P8</strain>
    </source>
</reference>
<evidence type="ECO:0000313" key="4">
    <source>
        <dbReference type="Proteomes" id="UP001200741"/>
    </source>
</evidence>
<accession>A0ABS8XVS6</accession>
<dbReference type="Pfam" id="PF13700">
    <property type="entry name" value="DUF4158"/>
    <property type="match status" value="1"/>
</dbReference>
<keyword evidence="4" id="KW-1185">Reference proteome</keyword>
<gene>
    <name evidence="3" type="ORF">LXT13_15510</name>
</gene>
<proteinExistence type="predicted"/>
<evidence type="ECO:0000313" key="3">
    <source>
        <dbReference type="EMBL" id="MCE4555815.1"/>
    </source>
</evidence>
<dbReference type="Proteomes" id="UP001200741">
    <property type="component" value="Unassembled WGS sequence"/>
</dbReference>
<evidence type="ECO:0000256" key="1">
    <source>
        <dbReference type="SAM" id="MobiDB-lite"/>
    </source>
</evidence>
<feature type="domain" description="DUF4158" evidence="2">
    <location>
        <begin position="3"/>
        <end position="146"/>
    </location>
</feature>
<comment type="caution">
    <text evidence="3">The sequence shown here is derived from an EMBL/GenBank/DDBJ whole genome shotgun (WGS) entry which is preliminary data.</text>
</comment>
<organism evidence="3 4">
    <name type="scientific">Pelomonas cellulosilytica</name>
    <dbReference type="NCBI Taxonomy" id="2906762"/>
    <lineage>
        <taxon>Bacteria</taxon>
        <taxon>Pseudomonadati</taxon>
        <taxon>Pseudomonadota</taxon>
        <taxon>Betaproteobacteria</taxon>
        <taxon>Burkholderiales</taxon>
        <taxon>Sphaerotilaceae</taxon>
        <taxon>Roseateles</taxon>
    </lineage>
</organism>
<protein>
    <submittedName>
        <fullName evidence="3">DUF4158 domain-containing protein</fullName>
    </submittedName>
</protein>
<evidence type="ECO:0000259" key="2">
    <source>
        <dbReference type="Pfam" id="PF13700"/>
    </source>
</evidence>
<dbReference type="EMBL" id="JAJTWU010000006">
    <property type="protein sequence ID" value="MCE4555815.1"/>
    <property type="molecule type" value="Genomic_DNA"/>
</dbReference>